<keyword evidence="6" id="KW-0809">Transit peptide</keyword>
<reference evidence="9 10" key="1">
    <citation type="submission" date="2019-07" db="EMBL/GenBank/DDBJ databases">
        <title>WGS assembly of Gossypium tomentosum.</title>
        <authorList>
            <person name="Chen Z.J."/>
            <person name="Sreedasyam A."/>
            <person name="Ando A."/>
            <person name="Song Q."/>
            <person name="De L."/>
            <person name="Hulse-Kemp A."/>
            <person name="Ding M."/>
            <person name="Ye W."/>
            <person name="Kirkbride R."/>
            <person name="Jenkins J."/>
            <person name="Plott C."/>
            <person name="Lovell J."/>
            <person name="Lin Y.-M."/>
            <person name="Vaughn R."/>
            <person name="Liu B."/>
            <person name="Li W."/>
            <person name="Simpson S."/>
            <person name="Scheffler B."/>
            <person name="Saski C."/>
            <person name="Grover C."/>
            <person name="Hu G."/>
            <person name="Conover J."/>
            <person name="Carlson J."/>
            <person name="Shu S."/>
            <person name="Boston L."/>
            <person name="Williams M."/>
            <person name="Peterson D."/>
            <person name="Mcgee K."/>
            <person name="Jones D."/>
            <person name="Wendel J."/>
            <person name="Stelly D."/>
            <person name="Grimwood J."/>
            <person name="Schmutz J."/>
        </authorList>
    </citation>
    <scope>NUCLEOTIDE SEQUENCE [LARGE SCALE GENOMIC DNA]</scope>
    <source>
        <strain evidence="9">7179.01</strain>
    </source>
</reference>
<sequence length="405" mass="44886">MYVCRSFGVLLSPRRLLGSLRRLFYIRPTSIFFPQTRNSSSITTVKEREKLRETMNSVITGNFKPAFFPSQLSKNSARFLFRPFTTLVFTRSLTAKVRAFVETKPTAPIVVEKEESGGGSGSGSCGLACPICYNPLTVISDSPIYVGSTVGSNLQCNTCKKTYSGTQTHLDLVASSGSKQYDESMPLATELFRTPVVSFLYERGWRQNFVFGGFPGPEKEFDMAKNYLKRVLGGKIVDASCGSGMFTRLFAKSGLFSQVIALDYSENMLRQCYEFIEQDENFPKEKVTLVRADISRLPFESSSIDAVHAGAALHCWPSPSTAVAEISRVLRPGGVFVATTYIVDGPFTFLPFVNTFRQNMMGIAGSYFAVSERELEDLCRTCGLVGFTCMRNGPFVMISARKRSS</sequence>
<name>A0A5D2L1A9_GOSTO</name>
<keyword evidence="4" id="KW-0934">Plastid</keyword>
<keyword evidence="10" id="KW-1185">Reference proteome</keyword>
<dbReference type="PANTHER" id="PTHR43591">
    <property type="entry name" value="METHYLTRANSFERASE"/>
    <property type="match status" value="1"/>
</dbReference>
<evidence type="ECO:0000259" key="8">
    <source>
        <dbReference type="Pfam" id="PF08241"/>
    </source>
</evidence>
<comment type="similarity">
    <text evidence="1">Belongs to the methyltransferase superfamily.</text>
</comment>
<dbReference type="GO" id="GO:0008757">
    <property type="term" value="F:S-adenosylmethionine-dependent methyltransferase activity"/>
    <property type="evidence" value="ECO:0007669"/>
    <property type="project" value="InterPro"/>
</dbReference>
<dbReference type="GO" id="GO:0032259">
    <property type="term" value="P:methylation"/>
    <property type="evidence" value="ECO:0007669"/>
    <property type="project" value="UniProtKB-KW"/>
</dbReference>
<evidence type="ECO:0000313" key="9">
    <source>
        <dbReference type="EMBL" id="TYH73000.1"/>
    </source>
</evidence>
<dbReference type="SUPFAM" id="SSF53335">
    <property type="entry name" value="S-adenosyl-L-methionine-dependent methyltransferases"/>
    <property type="match status" value="1"/>
</dbReference>
<dbReference type="InterPro" id="IPR013216">
    <property type="entry name" value="Methyltransf_11"/>
</dbReference>
<dbReference type="EMBL" id="CM017627">
    <property type="protein sequence ID" value="TYH73000.1"/>
    <property type="molecule type" value="Genomic_DNA"/>
</dbReference>
<gene>
    <name evidence="9" type="ORF">ES332_D05G297000v1</name>
</gene>
<feature type="domain" description="Methyltransferase type 11" evidence="8">
    <location>
        <begin position="237"/>
        <end position="337"/>
    </location>
</feature>
<comment type="subcellular location">
    <subcellularLocation>
        <location evidence="7">Plastid</location>
        <location evidence="7">Chloroplast</location>
        <location evidence="7">Plastoglobule</location>
    </subcellularLocation>
</comment>
<dbReference type="Proteomes" id="UP000322667">
    <property type="component" value="Chromosome D05"/>
</dbReference>
<dbReference type="InterPro" id="IPR029063">
    <property type="entry name" value="SAM-dependent_MTases_sf"/>
</dbReference>
<dbReference type="GO" id="GO:0010287">
    <property type="term" value="C:plastoglobule"/>
    <property type="evidence" value="ECO:0007669"/>
    <property type="project" value="UniProtKB-SubCell"/>
</dbReference>
<evidence type="ECO:0000256" key="4">
    <source>
        <dbReference type="ARBA" id="ARBA00022640"/>
    </source>
</evidence>
<evidence type="ECO:0000256" key="6">
    <source>
        <dbReference type="ARBA" id="ARBA00022946"/>
    </source>
</evidence>
<dbReference type="FunFam" id="3.40.50.150:FF:000144">
    <property type="entry name" value="Putative methyltransferase, chloroplastic"/>
    <property type="match status" value="1"/>
</dbReference>
<dbReference type="PANTHER" id="PTHR43591:SF46">
    <property type="entry name" value="OS08G0411200 PROTEIN"/>
    <property type="match status" value="1"/>
</dbReference>
<proteinExistence type="inferred from homology"/>
<evidence type="ECO:0000256" key="3">
    <source>
        <dbReference type="ARBA" id="ARBA00022603"/>
    </source>
</evidence>
<evidence type="ECO:0000256" key="7">
    <source>
        <dbReference type="ARBA" id="ARBA00060463"/>
    </source>
</evidence>
<evidence type="ECO:0000313" key="10">
    <source>
        <dbReference type="Proteomes" id="UP000322667"/>
    </source>
</evidence>
<evidence type="ECO:0000256" key="1">
    <source>
        <dbReference type="ARBA" id="ARBA00008361"/>
    </source>
</evidence>
<dbReference type="Pfam" id="PF08241">
    <property type="entry name" value="Methyltransf_11"/>
    <property type="match status" value="1"/>
</dbReference>
<keyword evidence="2" id="KW-0150">Chloroplast</keyword>
<dbReference type="CDD" id="cd02440">
    <property type="entry name" value="AdoMet_MTases"/>
    <property type="match status" value="1"/>
</dbReference>
<keyword evidence="3" id="KW-0489">Methyltransferase</keyword>
<dbReference type="AlphaFoldDB" id="A0A5D2L1A9"/>
<protein>
    <recommendedName>
        <fullName evidence="8">Methyltransferase type 11 domain-containing protein</fullName>
    </recommendedName>
</protein>
<keyword evidence="5" id="KW-0808">Transferase</keyword>
<evidence type="ECO:0000256" key="2">
    <source>
        <dbReference type="ARBA" id="ARBA00022528"/>
    </source>
</evidence>
<organism evidence="9 10">
    <name type="scientific">Gossypium tomentosum</name>
    <name type="common">Hawaiian cotton</name>
    <name type="synonym">Gossypium sandvicense</name>
    <dbReference type="NCBI Taxonomy" id="34277"/>
    <lineage>
        <taxon>Eukaryota</taxon>
        <taxon>Viridiplantae</taxon>
        <taxon>Streptophyta</taxon>
        <taxon>Embryophyta</taxon>
        <taxon>Tracheophyta</taxon>
        <taxon>Spermatophyta</taxon>
        <taxon>Magnoliopsida</taxon>
        <taxon>eudicotyledons</taxon>
        <taxon>Gunneridae</taxon>
        <taxon>Pentapetalae</taxon>
        <taxon>rosids</taxon>
        <taxon>malvids</taxon>
        <taxon>Malvales</taxon>
        <taxon>Malvaceae</taxon>
        <taxon>Malvoideae</taxon>
        <taxon>Gossypium</taxon>
    </lineage>
</organism>
<evidence type="ECO:0000256" key="5">
    <source>
        <dbReference type="ARBA" id="ARBA00022679"/>
    </source>
</evidence>
<accession>A0A5D2L1A9</accession>
<dbReference type="Gene3D" id="3.40.50.150">
    <property type="entry name" value="Vaccinia Virus protein VP39"/>
    <property type="match status" value="1"/>
</dbReference>